<dbReference type="InterPro" id="IPR001293">
    <property type="entry name" value="Znf_TRAF"/>
</dbReference>
<organism evidence="7 9">
    <name type="scientific">Adineta steineri</name>
    <dbReference type="NCBI Taxonomy" id="433720"/>
    <lineage>
        <taxon>Eukaryota</taxon>
        <taxon>Metazoa</taxon>
        <taxon>Spiralia</taxon>
        <taxon>Gnathifera</taxon>
        <taxon>Rotifera</taxon>
        <taxon>Eurotatoria</taxon>
        <taxon>Bdelloidea</taxon>
        <taxon>Adinetida</taxon>
        <taxon>Adinetidae</taxon>
        <taxon>Adineta</taxon>
    </lineage>
</organism>
<keyword evidence="1 4" id="KW-0479">Metal-binding</keyword>
<proteinExistence type="predicted"/>
<evidence type="ECO:0000256" key="4">
    <source>
        <dbReference type="PROSITE-ProRule" id="PRU00207"/>
    </source>
</evidence>
<keyword evidence="2 4" id="KW-0863">Zinc-finger</keyword>
<dbReference type="SUPFAM" id="SSF49599">
    <property type="entry name" value="TRAF domain-like"/>
    <property type="match status" value="1"/>
</dbReference>
<evidence type="ECO:0000313" key="9">
    <source>
        <dbReference type="Proteomes" id="UP000663860"/>
    </source>
</evidence>
<evidence type="ECO:0000313" key="8">
    <source>
        <dbReference type="EMBL" id="CAF3804886.1"/>
    </source>
</evidence>
<evidence type="ECO:0000313" key="7">
    <source>
        <dbReference type="EMBL" id="CAF1267854.1"/>
    </source>
</evidence>
<comment type="caution">
    <text evidence="7">The sequence shown here is derived from an EMBL/GenBank/DDBJ whole genome shotgun (WGS) entry which is preliminary data.</text>
</comment>
<dbReference type="Proteomes" id="UP000663860">
    <property type="component" value="Unassembled WGS sequence"/>
</dbReference>
<evidence type="ECO:0000259" key="6">
    <source>
        <dbReference type="PROSITE" id="PS50145"/>
    </source>
</evidence>
<dbReference type="PANTHER" id="PTHR10131">
    <property type="entry name" value="TNF RECEPTOR ASSOCIATED FACTOR"/>
    <property type="match status" value="1"/>
</dbReference>
<evidence type="ECO:0000256" key="1">
    <source>
        <dbReference type="ARBA" id="ARBA00022723"/>
    </source>
</evidence>
<dbReference type="Proteomes" id="UP000663868">
    <property type="component" value="Unassembled WGS sequence"/>
</dbReference>
<dbReference type="Gene3D" id="3.30.40.10">
    <property type="entry name" value="Zinc/RING finger domain, C3HC4 (zinc finger)"/>
    <property type="match status" value="2"/>
</dbReference>
<gene>
    <name evidence="7" type="ORF">IZO911_LOCUS32256</name>
    <name evidence="8" type="ORF">KXQ929_LOCUS17266</name>
</gene>
<protein>
    <recommendedName>
        <fullName evidence="6">TRAF-type domain-containing protein</fullName>
    </recommendedName>
</protein>
<dbReference type="AlphaFoldDB" id="A0A815BA30"/>
<dbReference type="PROSITE" id="PS50145">
    <property type="entry name" value="ZF_TRAF"/>
    <property type="match status" value="1"/>
</dbReference>
<dbReference type="EMBL" id="CAJNOE010000553">
    <property type="protein sequence ID" value="CAF1267854.1"/>
    <property type="molecule type" value="Genomic_DNA"/>
</dbReference>
<dbReference type="GO" id="GO:0008270">
    <property type="term" value="F:zinc ion binding"/>
    <property type="evidence" value="ECO:0007669"/>
    <property type="project" value="UniProtKB-KW"/>
</dbReference>
<dbReference type="InterPro" id="IPR013083">
    <property type="entry name" value="Znf_RING/FYVE/PHD"/>
</dbReference>
<feature type="coiled-coil region" evidence="5">
    <location>
        <begin position="168"/>
        <end position="202"/>
    </location>
</feature>
<accession>A0A815BA30</accession>
<evidence type="ECO:0000256" key="3">
    <source>
        <dbReference type="ARBA" id="ARBA00022833"/>
    </source>
</evidence>
<evidence type="ECO:0000256" key="2">
    <source>
        <dbReference type="ARBA" id="ARBA00022771"/>
    </source>
</evidence>
<reference evidence="7" key="1">
    <citation type="submission" date="2021-02" db="EMBL/GenBank/DDBJ databases">
        <authorList>
            <person name="Nowell W R."/>
        </authorList>
    </citation>
    <scope>NUCLEOTIDE SEQUENCE</scope>
</reference>
<keyword evidence="5" id="KW-0175">Coiled coil</keyword>
<evidence type="ECO:0000256" key="5">
    <source>
        <dbReference type="SAM" id="Coils"/>
    </source>
</evidence>
<feature type="zinc finger region" description="TRAF-type" evidence="4">
    <location>
        <begin position="113"/>
        <end position="157"/>
    </location>
</feature>
<dbReference type="EMBL" id="CAJOBB010001079">
    <property type="protein sequence ID" value="CAF3804886.1"/>
    <property type="molecule type" value="Genomic_DNA"/>
</dbReference>
<feature type="domain" description="TRAF-type" evidence="6">
    <location>
        <begin position="113"/>
        <end position="157"/>
    </location>
</feature>
<keyword evidence="3 4" id="KW-0862">Zinc</keyword>
<name>A0A815BA30_9BILA</name>
<sequence>METISNNQVPLLPLDRVIDLKLPELVQCRLCQGIVLNPVACKNCEKAVCSTCIHNLNATKSEPICPYECGCSSYIERTCPKTISHILSTLNILCQYKPNGCPEIISYTKFEEHEKECDYQLSTCIGCEQKIIRKDYEEHERQCPFVLLTCDQCSTSFQRKDTDLHTSIECLRIQLQQQTSKIRQLEIKESEQQIKIDSMQQKVQEYEKFWIGFANTTNQIRGMFDK</sequence>